<dbReference type="EMBL" id="GBXM01078966">
    <property type="protein sequence ID" value="JAH29611.1"/>
    <property type="molecule type" value="Transcribed_RNA"/>
</dbReference>
<dbReference type="AlphaFoldDB" id="A0A0E9RKB9"/>
<reference evidence="1" key="2">
    <citation type="journal article" date="2015" name="Fish Shellfish Immunol.">
        <title>Early steps in the European eel (Anguilla anguilla)-Vibrio vulnificus interaction in the gills: Role of the RtxA13 toxin.</title>
        <authorList>
            <person name="Callol A."/>
            <person name="Pajuelo D."/>
            <person name="Ebbesson L."/>
            <person name="Teles M."/>
            <person name="MacKenzie S."/>
            <person name="Amaro C."/>
        </authorList>
    </citation>
    <scope>NUCLEOTIDE SEQUENCE</scope>
</reference>
<protein>
    <submittedName>
        <fullName evidence="1">Uncharacterized protein</fullName>
    </submittedName>
</protein>
<reference evidence="1" key="1">
    <citation type="submission" date="2014-11" db="EMBL/GenBank/DDBJ databases">
        <authorList>
            <person name="Amaro Gonzalez C."/>
        </authorList>
    </citation>
    <scope>NUCLEOTIDE SEQUENCE</scope>
</reference>
<proteinExistence type="predicted"/>
<sequence length="79" mass="9498">MSIFTKNQLSVYHDRNPTHNQLVQLPILLHWKTRNTLNTVQWLNLLTEYISLDKHQLLATIKISQFRDNWEPFINNLNL</sequence>
<accession>A0A0E9RKB9</accession>
<organism evidence="1">
    <name type="scientific">Anguilla anguilla</name>
    <name type="common">European freshwater eel</name>
    <name type="synonym">Muraena anguilla</name>
    <dbReference type="NCBI Taxonomy" id="7936"/>
    <lineage>
        <taxon>Eukaryota</taxon>
        <taxon>Metazoa</taxon>
        <taxon>Chordata</taxon>
        <taxon>Craniata</taxon>
        <taxon>Vertebrata</taxon>
        <taxon>Euteleostomi</taxon>
        <taxon>Actinopterygii</taxon>
        <taxon>Neopterygii</taxon>
        <taxon>Teleostei</taxon>
        <taxon>Anguilliformes</taxon>
        <taxon>Anguillidae</taxon>
        <taxon>Anguilla</taxon>
    </lineage>
</organism>
<name>A0A0E9RKB9_ANGAN</name>
<evidence type="ECO:0000313" key="1">
    <source>
        <dbReference type="EMBL" id="JAH29611.1"/>
    </source>
</evidence>